<gene>
    <name evidence="4" type="ORF">A3K86_14980</name>
</gene>
<evidence type="ECO:0000256" key="1">
    <source>
        <dbReference type="ARBA" id="ARBA00023157"/>
    </source>
</evidence>
<dbReference type="Pfam" id="PF00089">
    <property type="entry name" value="Trypsin"/>
    <property type="match status" value="1"/>
</dbReference>
<dbReference type="PROSITE" id="PS00135">
    <property type="entry name" value="TRYPSIN_SER"/>
    <property type="match status" value="1"/>
</dbReference>
<dbReference type="InterPro" id="IPR051487">
    <property type="entry name" value="Ser/Thr_Proteases_Immune/Dev"/>
</dbReference>
<proteinExistence type="predicted"/>
<comment type="caution">
    <text evidence="4">The sequence shown here is derived from an EMBL/GenBank/DDBJ whole genome shotgun (WGS) entry which is preliminary data.</text>
</comment>
<evidence type="ECO:0000259" key="3">
    <source>
        <dbReference type="PROSITE" id="PS50240"/>
    </source>
</evidence>
<keyword evidence="2" id="KW-0645">Protease</keyword>
<dbReference type="InterPro" id="IPR009003">
    <property type="entry name" value="Peptidase_S1_PA"/>
</dbReference>
<dbReference type="GO" id="GO:0004252">
    <property type="term" value="F:serine-type endopeptidase activity"/>
    <property type="evidence" value="ECO:0007669"/>
    <property type="project" value="InterPro"/>
</dbReference>
<dbReference type="PANTHER" id="PTHR24256">
    <property type="entry name" value="TRYPTASE-RELATED"/>
    <property type="match status" value="1"/>
</dbReference>
<keyword evidence="5" id="KW-1185">Reference proteome</keyword>
<dbReference type="SUPFAM" id="SSF50494">
    <property type="entry name" value="Trypsin-like serine proteases"/>
    <property type="match status" value="1"/>
</dbReference>
<dbReference type="InterPro" id="IPR001254">
    <property type="entry name" value="Trypsin_dom"/>
</dbReference>
<dbReference type="AlphaFoldDB" id="A0A178K8F1"/>
<dbReference type="CDD" id="cd00190">
    <property type="entry name" value="Tryp_SPc"/>
    <property type="match status" value="1"/>
</dbReference>
<keyword evidence="2" id="KW-0720">Serine protease</keyword>
<protein>
    <recommendedName>
        <fullName evidence="3">Peptidase S1 domain-containing protein</fullName>
    </recommendedName>
</protein>
<dbReference type="InterPro" id="IPR043504">
    <property type="entry name" value="Peptidase_S1_PA_chymotrypsin"/>
</dbReference>
<dbReference type="GO" id="GO:0006508">
    <property type="term" value="P:proteolysis"/>
    <property type="evidence" value="ECO:0007669"/>
    <property type="project" value="UniProtKB-KW"/>
</dbReference>
<reference evidence="4 5" key="1">
    <citation type="submission" date="2016-03" db="EMBL/GenBank/DDBJ databases">
        <title>Photobacterium proteolyticum sp. nov. a protease producing bacterium isolated from ocean sediments of Laizhou Bay.</title>
        <authorList>
            <person name="Li Y."/>
        </authorList>
    </citation>
    <scope>NUCLEOTIDE SEQUENCE [LARGE SCALE GENOMIC DNA]</scope>
    <source>
        <strain evidence="4 5">R-40508</strain>
    </source>
</reference>
<dbReference type="SMART" id="SM00020">
    <property type="entry name" value="Tryp_SPc"/>
    <property type="match status" value="1"/>
</dbReference>
<dbReference type="PROSITE" id="PS00134">
    <property type="entry name" value="TRYPSIN_HIS"/>
    <property type="match status" value="1"/>
</dbReference>
<accession>A0A178K8F1</accession>
<keyword evidence="2" id="KW-0378">Hydrolase</keyword>
<dbReference type="PRINTS" id="PR00722">
    <property type="entry name" value="CHYMOTRYPSIN"/>
</dbReference>
<dbReference type="RefSeq" id="WP_068332729.1">
    <property type="nucleotide sequence ID" value="NZ_LVHF01000029.1"/>
</dbReference>
<dbReference type="NCBIfam" id="TIGR03501">
    <property type="entry name" value="GlyGly_CTERM"/>
    <property type="match status" value="1"/>
</dbReference>
<dbReference type="EMBL" id="LVHF01000029">
    <property type="protein sequence ID" value="OAN12972.1"/>
    <property type="molecule type" value="Genomic_DNA"/>
</dbReference>
<organism evidence="4 5">
    <name type="scientific">Photobacterium jeanii</name>
    <dbReference type="NCBI Taxonomy" id="858640"/>
    <lineage>
        <taxon>Bacteria</taxon>
        <taxon>Pseudomonadati</taxon>
        <taxon>Pseudomonadota</taxon>
        <taxon>Gammaproteobacteria</taxon>
        <taxon>Vibrionales</taxon>
        <taxon>Vibrionaceae</taxon>
        <taxon>Photobacterium</taxon>
    </lineage>
</organism>
<evidence type="ECO:0000313" key="5">
    <source>
        <dbReference type="Proteomes" id="UP000078503"/>
    </source>
</evidence>
<feature type="domain" description="Peptidase S1" evidence="3">
    <location>
        <begin position="61"/>
        <end position="371"/>
    </location>
</feature>
<name>A0A178K8F1_9GAMM</name>
<dbReference type="InterPro" id="IPR018114">
    <property type="entry name" value="TRYPSIN_HIS"/>
</dbReference>
<dbReference type="STRING" id="858640.A3K86_14980"/>
<evidence type="ECO:0000313" key="4">
    <source>
        <dbReference type="EMBL" id="OAN12972.1"/>
    </source>
</evidence>
<dbReference type="Gene3D" id="2.40.10.10">
    <property type="entry name" value="Trypsin-like serine proteases"/>
    <property type="match status" value="1"/>
</dbReference>
<dbReference type="PROSITE" id="PS50240">
    <property type="entry name" value="TRYPSIN_DOM"/>
    <property type="match status" value="1"/>
</dbReference>
<dbReference type="InterPro" id="IPR001314">
    <property type="entry name" value="Peptidase_S1A"/>
</dbReference>
<dbReference type="InterPro" id="IPR033116">
    <property type="entry name" value="TRYPSIN_SER"/>
</dbReference>
<evidence type="ECO:0000256" key="2">
    <source>
        <dbReference type="RuleBase" id="RU363034"/>
    </source>
</evidence>
<keyword evidence="1" id="KW-1015">Disulfide bond</keyword>
<dbReference type="Proteomes" id="UP000078503">
    <property type="component" value="Unassembled WGS sequence"/>
</dbReference>
<sequence length="440" mass="47919">MSRNKHLLELQHHEFLPYCSFTLKPLLLSIGLATATFSPAINAKVQNTPQGDDSHQVVPRIIDGDRTTVEQHPWMASLRLSVMNEVPLCGATIIDSHWALTAAHCVVMPGEDPSQESGYFVLKPYQISVTAGITTLSTAPIDSFHAVTHVVVHPKYTRLAKVEKKVGSNGSVVTDVKALALDSDIALLRVSRPFPDHLTRIKLTDSQTAGEIVDTLEQQWAEGQKQGERPSNLRVTGWGATAIDGSSDSAADELQTAKVSYLPMADCYERMEGGDTSPSIVESPFNLSKVCSLPFKITNQNINSDIPPYGPDVCKGDSGGPLTYEDNSGNITQLGIMSGVSGGSPLCGSINQPAFYTRIGTYYDWIQSYLGTVPDLAVIEPDFIKNKNKNPNVDPRCDPNVDTGAISPNNCNFIEHDGGSVNFYLMGLLSLLAFWRRRIE</sequence>
<dbReference type="InterPro" id="IPR020008">
    <property type="entry name" value="GlyGly_CTERM"/>
</dbReference>